<evidence type="ECO:0000256" key="4">
    <source>
        <dbReference type="ARBA" id="ARBA00023157"/>
    </source>
</evidence>
<accession>A0A2A5JI58</accession>
<reference evidence="6 7" key="1">
    <citation type="submission" date="2017-07" db="EMBL/GenBank/DDBJ databases">
        <title>Draft sequence of Rhodococcus enclensis 23b-28.</title>
        <authorList>
            <person name="Besaury L."/>
            <person name="Sancelme M."/>
            <person name="Amato P."/>
            <person name="Lallement A."/>
            <person name="Delort A.-M."/>
        </authorList>
    </citation>
    <scope>NUCLEOTIDE SEQUENCE [LARGE SCALE GENOMIC DNA]</scope>
    <source>
        <strain evidence="6 7">23b-28</strain>
    </source>
</reference>
<comment type="similarity">
    <text evidence="1">Belongs to the cutinase family.</text>
</comment>
<feature type="signal peptide" evidence="5">
    <location>
        <begin position="1"/>
        <end position="42"/>
    </location>
</feature>
<dbReference type="Pfam" id="PF01083">
    <property type="entry name" value="Cutinase"/>
    <property type="match status" value="1"/>
</dbReference>
<dbReference type="SMART" id="SM01110">
    <property type="entry name" value="Cutinase"/>
    <property type="match status" value="1"/>
</dbReference>
<proteinExistence type="inferred from homology"/>
<dbReference type="AlphaFoldDB" id="A0A2A5JI58"/>
<gene>
    <name evidence="6" type="ORF">CHR55_02460</name>
</gene>
<dbReference type="PANTHER" id="PTHR33630">
    <property type="entry name" value="CUTINASE RV1984C-RELATED-RELATED"/>
    <property type="match status" value="1"/>
</dbReference>
<keyword evidence="4" id="KW-1015">Disulfide bond</keyword>
<evidence type="ECO:0000256" key="1">
    <source>
        <dbReference type="ARBA" id="ARBA00007534"/>
    </source>
</evidence>
<dbReference type="PANTHER" id="PTHR33630:SF9">
    <property type="entry name" value="CUTINASE 4"/>
    <property type="match status" value="1"/>
</dbReference>
<organism evidence="6 7">
    <name type="scientific">Rhodococcus qingshengii</name>
    <dbReference type="NCBI Taxonomy" id="334542"/>
    <lineage>
        <taxon>Bacteria</taxon>
        <taxon>Bacillati</taxon>
        <taxon>Actinomycetota</taxon>
        <taxon>Actinomycetes</taxon>
        <taxon>Mycobacteriales</taxon>
        <taxon>Nocardiaceae</taxon>
        <taxon>Rhodococcus</taxon>
        <taxon>Rhodococcus erythropolis group</taxon>
    </lineage>
</organism>
<keyword evidence="2" id="KW-0719">Serine esterase</keyword>
<protein>
    <submittedName>
        <fullName evidence="6">Cutinase</fullName>
    </submittedName>
</protein>
<comment type="caution">
    <text evidence="6">The sequence shown here is derived from an EMBL/GenBank/DDBJ whole genome shotgun (WGS) entry which is preliminary data.</text>
</comment>
<sequence length="311" mass="31864">MVYGLLKVNQGSFMRARRLVAVLSALAAAVVVPVVSAPVASADPCPSLYVVAIPGTWEPSGTRPGAGMLAPVTNGLPGSVRTDYVTYSATAFPWESNVYAKSKQQAVDNARGMIGAMAASCGDTRFAIVGYSQGADAAGDLAAEIGTGIGVVPPTRVEGVGLLSDPRRSESDVLIGPAVGGNGASGPRIGGFGWLSGKTVTLCAVGDLYCSTPKDDFVMRLAGFMAQASDPTPASALALRDEAAVIVNDLITAGGLPALMAQLDPGANSRRIDQLVDFYGSQVHTDYTRYVVDGAGNSATSWLHGWLAGKA</sequence>
<dbReference type="GO" id="GO:0052689">
    <property type="term" value="F:carboxylic ester hydrolase activity"/>
    <property type="evidence" value="ECO:0007669"/>
    <property type="project" value="UniProtKB-KW"/>
</dbReference>
<name>A0A2A5JI58_RHOSG</name>
<evidence type="ECO:0000313" key="6">
    <source>
        <dbReference type="EMBL" id="PCK29264.1"/>
    </source>
</evidence>
<dbReference type="InterPro" id="IPR029058">
    <property type="entry name" value="AB_hydrolase_fold"/>
</dbReference>
<evidence type="ECO:0000313" key="7">
    <source>
        <dbReference type="Proteomes" id="UP000230886"/>
    </source>
</evidence>
<evidence type="ECO:0000256" key="5">
    <source>
        <dbReference type="SAM" id="SignalP"/>
    </source>
</evidence>
<evidence type="ECO:0000256" key="3">
    <source>
        <dbReference type="ARBA" id="ARBA00022801"/>
    </source>
</evidence>
<dbReference type="Proteomes" id="UP000230886">
    <property type="component" value="Unassembled WGS sequence"/>
</dbReference>
<keyword evidence="3" id="KW-0378">Hydrolase</keyword>
<dbReference type="InterPro" id="IPR000675">
    <property type="entry name" value="Cutinase/axe"/>
</dbReference>
<dbReference type="EMBL" id="NOVD01000001">
    <property type="protein sequence ID" value="PCK29264.1"/>
    <property type="molecule type" value="Genomic_DNA"/>
</dbReference>
<keyword evidence="5" id="KW-0732">Signal</keyword>
<dbReference type="SUPFAM" id="SSF53474">
    <property type="entry name" value="alpha/beta-Hydrolases"/>
    <property type="match status" value="1"/>
</dbReference>
<dbReference type="Gene3D" id="3.40.50.1820">
    <property type="entry name" value="alpha/beta hydrolase"/>
    <property type="match status" value="1"/>
</dbReference>
<evidence type="ECO:0000256" key="2">
    <source>
        <dbReference type="ARBA" id="ARBA00022487"/>
    </source>
</evidence>
<feature type="chain" id="PRO_5012291855" evidence="5">
    <location>
        <begin position="43"/>
        <end position="311"/>
    </location>
</feature>